<dbReference type="OrthoDB" id="4485367at2759"/>
<reference evidence="2 3" key="1">
    <citation type="submission" date="2019-04" db="EMBL/GenBank/DDBJ databases">
        <title>Friends and foes A comparative genomics study of 23 Aspergillus species from section Flavi.</title>
        <authorList>
            <consortium name="DOE Joint Genome Institute"/>
            <person name="Kjaerbolling I."/>
            <person name="Vesth T."/>
            <person name="Frisvad J.C."/>
            <person name="Nybo J.L."/>
            <person name="Theobald S."/>
            <person name="Kildgaard S."/>
            <person name="Isbrandt T."/>
            <person name="Kuo A."/>
            <person name="Sato A."/>
            <person name="Lyhne E.K."/>
            <person name="Kogle M.E."/>
            <person name="Wiebenga A."/>
            <person name="Kun R.S."/>
            <person name="Lubbers R.J."/>
            <person name="Makela M.R."/>
            <person name="Barry K."/>
            <person name="Chovatia M."/>
            <person name="Clum A."/>
            <person name="Daum C."/>
            <person name="Haridas S."/>
            <person name="He G."/>
            <person name="LaButti K."/>
            <person name="Lipzen A."/>
            <person name="Mondo S."/>
            <person name="Riley R."/>
            <person name="Salamov A."/>
            <person name="Simmons B.A."/>
            <person name="Magnuson J.K."/>
            <person name="Henrissat B."/>
            <person name="Mortensen U.H."/>
            <person name="Larsen T.O."/>
            <person name="Devries R.P."/>
            <person name="Grigoriev I.V."/>
            <person name="Machida M."/>
            <person name="Baker S.E."/>
            <person name="Andersen M.R."/>
        </authorList>
    </citation>
    <scope>NUCLEOTIDE SEQUENCE [LARGE SCALE GENOMIC DNA]</scope>
    <source>
        <strain evidence="2 3">IBT 18842</strain>
    </source>
</reference>
<dbReference type="EMBL" id="ML742125">
    <property type="protein sequence ID" value="KAE8149367.1"/>
    <property type="molecule type" value="Genomic_DNA"/>
</dbReference>
<protein>
    <submittedName>
        <fullName evidence="2">Uncharacterized protein</fullName>
    </submittedName>
</protein>
<keyword evidence="3" id="KW-1185">Reference proteome</keyword>
<evidence type="ECO:0000313" key="3">
    <source>
        <dbReference type="Proteomes" id="UP000325780"/>
    </source>
</evidence>
<sequence>MVRLIQGFSVALLSLPLALAQTPEVQLFKDMYYEGDNVTVPVSSTCYSLVFPEESKLYNQVSSIKIPDGVWCWLDVSAICGAWKDKMGVTLGAPGSASLYDQVFQEDYNMNDNLNSLVCMQGTKADLESALNGPEDAI</sequence>
<feature type="chain" id="PRO_5024956512" evidence="1">
    <location>
        <begin position="21"/>
        <end position="138"/>
    </location>
</feature>
<name>A0A5N6TST5_ASPAV</name>
<evidence type="ECO:0000256" key="1">
    <source>
        <dbReference type="SAM" id="SignalP"/>
    </source>
</evidence>
<dbReference type="AlphaFoldDB" id="A0A5N6TST5"/>
<accession>A0A5N6TST5</accession>
<organism evidence="2 3">
    <name type="scientific">Aspergillus avenaceus</name>
    <dbReference type="NCBI Taxonomy" id="36643"/>
    <lineage>
        <taxon>Eukaryota</taxon>
        <taxon>Fungi</taxon>
        <taxon>Dikarya</taxon>
        <taxon>Ascomycota</taxon>
        <taxon>Pezizomycotina</taxon>
        <taxon>Eurotiomycetes</taxon>
        <taxon>Eurotiomycetidae</taxon>
        <taxon>Eurotiales</taxon>
        <taxon>Aspergillaceae</taxon>
        <taxon>Aspergillus</taxon>
        <taxon>Aspergillus subgen. Circumdati</taxon>
    </lineage>
</organism>
<dbReference type="Proteomes" id="UP000325780">
    <property type="component" value="Unassembled WGS sequence"/>
</dbReference>
<gene>
    <name evidence="2" type="ORF">BDV25DRAFT_156465</name>
</gene>
<evidence type="ECO:0000313" key="2">
    <source>
        <dbReference type="EMBL" id="KAE8149367.1"/>
    </source>
</evidence>
<feature type="signal peptide" evidence="1">
    <location>
        <begin position="1"/>
        <end position="20"/>
    </location>
</feature>
<proteinExistence type="predicted"/>
<keyword evidence="1" id="KW-0732">Signal</keyword>